<sequence>MTVDSFYAWSSGLRYVRRNVELRLHAAVPVFSCAITLMLTEHRSAAIVQLVERYLERNTAS</sequence>
<evidence type="ECO:0000313" key="1">
    <source>
        <dbReference type="EMBL" id="MBC8746536.1"/>
    </source>
</evidence>
<comment type="caution">
    <text evidence="1">The sequence shown here is derived from an EMBL/GenBank/DDBJ whole genome shotgun (WGS) entry which is preliminary data.</text>
</comment>
<proteinExistence type="predicted"/>
<organism evidence="1 2">
    <name type="scientific">Paraburkholderia podalyriae</name>
    <dbReference type="NCBI Taxonomy" id="1938811"/>
    <lineage>
        <taxon>Bacteria</taxon>
        <taxon>Pseudomonadati</taxon>
        <taxon>Pseudomonadota</taxon>
        <taxon>Betaproteobacteria</taxon>
        <taxon>Burkholderiales</taxon>
        <taxon>Burkholderiaceae</taxon>
        <taxon>Paraburkholderia</taxon>
    </lineage>
</organism>
<keyword evidence="2" id="KW-1185">Reference proteome</keyword>
<protein>
    <submittedName>
        <fullName evidence="1">Uncharacterized protein</fullName>
    </submittedName>
</protein>
<gene>
    <name evidence="1" type="ORF">F6X42_07910</name>
</gene>
<dbReference type="EMBL" id="VZQQ01000005">
    <property type="protein sequence ID" value="MBC8746536.1"/>
    <property type="molecule type" value="Genomic_DNA"/>
</dbReference>
<evidence type="ECO:0000313" key="2">
    <source>
        <dbReference type="Proteomes" id="UP000736373"/>
    </source>
</evidence>
<name>A0ABR7PJI3_9BURK</name>
<accession>A0ABR7PJI3</accession>
<dbReference type="Proteomes" id="UP000736373">
    <property type="component" value="Unassembled WGS sequence"/>
</dbReference>
<reference evidence="1 2" key="1">
    <citation type="submission" date="2019-09" db="EMBL/GenBank/DDBJ databases">
        <title>Paraburkholderia podalyriae sp. nov., A South African Podalyria-associated rhizobium.</title>
        <authorList>
            <person name="Mavima L."/>
            <person name="Beukes C.W."/>
            <person name="Palmer M."/>
            <person name="De Meyer S.E."/>
            <person name="James E.K."/>
            <person name="Maluk M."/>
            <person name="Avontuur J.R."/>
            <person name="Chan W.Y."/>
            <person name="Venter S.N."/>
            <person name="Steenkamp E.T."/>
        </authorList>
    </citation>
    <scope>NUCLEOTIDE SEQUENCE [LARGE SCALE GENOMIC DNA]</scope>
    <source>
        <strain evidence="1 2">WC7.3b</strain>
    </source>
</reference>
<dbReference type="RefSeq" id="WP_187633634.1">
    <property type="nucleotide sequence ID" value="NZ_VZQQ01000005.1"/>
</dbReference>